<keyword evidence="11" id="KW-0479">Metal-binding</keyword>
<evidence type="ECO:0000256" key="5">
    <source>
        <dbReference type="ARBA" id="ARBA00017575"/>
    </source>
</evidence>
<keyword evidence="8 21" id="KW-0997">Cell inner membrane</keyword>
<dbReference type="PANTHER" id="PTHR34299:SF1">
    <property type="entry name" value="DIACYLGLYCEROL KINASE"/>
    <property type="match status" value="1"/>
</dbReference>
<reference evidence="23" key="1">
    <citation type="journal article" date="2019" name="Int. J. Syst. Evol. Microbiol.">
        <title>The Global Catalogue of Microorganisms (GCM) 10K type strain sequencing project: providing services to taxonomists for standard genome sequencing and annotation.</title>
        <authorList>
            <consortium name="The Broad Institute Genomics Platform"/>
            <consortium name="The Broad Institute Genome Sequencing Center for Infectious Disease"/>
            <person name="Wu L."/>
            <person name="Ma J."/>
        </authorList>
    </citation>
    <scope>NUCLEOTIDE SEQUENCE [LARGE SCALE GENOMIC DNA]</scope>
    <source>
        <strain evidence="23">TBRC 5781</strain>
    </source>
</reference>
<keyword evidence="15" id="KW-0460">Magnesium</keyword>
<evidence type="ECO:0000256" key="17">
    <source>
        <dbReference type="ARBA" id="ARBA00023098"/>
    </source>
</evidence>
<keyword evidence="13 21" id="KW-0418">Kinase</keyword>
<proteinExistence type="inferred from homology"/>
<keyword evidence="7" id="KW-0444">Lipid biosynthesis</keyword>
<evidence type="ECO:0000256" key="1">
    <source>
        <dbReference type="ARBA" id="ARBA00001946"/>
    </source>
</evidence>
<organism evidence="22 23">
    <name type="scientific">Rhizobium lemnae</name>
    <dbReference type="NCBI Taxonomy" id="1214924"/>
    <lineage>
        <taxon>Bacteria</taxon>
        <taxon>Pseudomonadati</taxon>
        <taxon>Pseudomonadota</taxon>
        <taxon>Alphaproteobacteria</taxon>
        <taxon>Hyphomicrobiales</taxon>
        <taxon>Rhizobiaceae</taxon>
        <taxon>Rhizobium/Agrobacterium group</taxon>
        <taxon>Rhizobium</taxon>
    </lineage>
</organism>
<evidence type="ECO:0000256" key="19">
    <source>
        <dbReference type="ARBA" id="ARBA00023209"/>
    </source>
</evidence>
<evidence type="ECO:0000256" key="12">
    <source>
        <dbReference type="ARBA" id="ARBA00022741"/>
    </source>
</evidence>
<feature type="transmembrane region" description="Helical" evidence="21">
    <location>
        <begin position="102"/>
        <end position="127"/>
    </location>
</feature>
<dbReference type="GO" id="GO:0004143">
    <property type="term" value="F:ATP-dependent diacylglycerol kinase activity"/>
    <property type="evidence" value="ECO:0007669"/>
    <property type="project" value="UniProtKB-EC"/>
</dbReference>
<dbReference type="InterPro" id="IPR000829">
    <property type="entry name" value="DAGK"/>
</dbReference>
<comment type="cofactor">
    <cofactor evidence="1">
        <name>Mg(2+)</name>
        <dbReference type="ChEBI" id="CHEBI:18420"/>
    </cofactor>
</comment>
<evidence type="ECO:0000256" key="18">
    <source>
        <dbReference type="ARBA" id="ARBA00023136"/>
    </source>
</evidence>
<comment type="catalytic activity">
    <reaction evidence="21">
        <text>a 1,2-diacyl-sn-glycerol + ATP = a 1,2-diacyl-sn-glycero-3-phosphate + ADP + H(+)</text>
        <dbReference type="Rhea" id="RHEA:10272"/>
        <dbReference type="ChEBI" id="CHEBI:15378"/>
        <dbReference type="ChEBI" id="CHEBI:17815"/>
        <dbReference type="ChEBI" id="CHEBI:30616"/>
        <dbReference type="ChEBI" id="CHEBI:58608"/>
        <dbReference type="ChEBI" id="CHEBI:456216"/>
        <dbReference type="EC" id="2.7.1.107"/>
    </reaction>
</comment>
<dbReference type="Gene3D" id="1.10.287.3610">
    <property type="match status" value="1"/>
</dbReference>
<evidence type="ECO:0000313" key="23">
    <source>
        <dbReference type="Proteomes" id="UP001595697"/>
    </source>
</evidence>
<keyword evidence="10 21" id="KW-0812">Transmembrane</keyword>
<feature type="transmembrane region" description="Helical" evidence="21">
    <location>
        <begin position="36"/>
        <end position="55"/>
    </location>
</feature>
<gene>
    <name evidence="22" type="ORF">ACFOVS_20235</name>
</gene>
<dbReference type="EMBL" id="JBHSBD010000102">
    <property type="protein sequence ID" value="MFC3970416.1"/>
    <property type="molecule type" value="Genomic_DNA"/>
</dbReference>
<evidence type="ECO:0000256" key="15">
    <source>
        <dbReference type="ARBA" id="ARBA00022842"/>
    </source>
</evidence>
<evidence type="ECO:0000256" key="7">
    <source>
        <dbReference type="ARBA" id="ARBA00022516"/>
    </source>
</evidence>
<dbReference type="Pfam" id="PF01219">
    <property type="entry name" value="DAGK_prokar"/>
    <property type="match status" value="1"/>
</dbReference>
<keyword evidence="6" id="KW-1003">Cell membrane</keyword>
<keyword evidence="9 21" id="KW-0808">Transferase</keyword>
<keyword evidence="12 21" id="KW-0547">Nucleotide-binding</keyword>
<dbReference type="CDD" id="cd14264">
    <property type="entry name" value="DAGK_IM"/>
    <property type="match status" value="1"/>
</dbReference>
<feature type="transmembrane region" description="Helical" evidence="21">
    <location>
        <begin position="61"/>
        <end position="81"/>
    </location>
</feature>
<sequence>MQNPDEIPRKITGIKHLCAAQRYSVSGARRLWQEAAFRHECLAMLASLVFFAVIGASVERFLILIGVFLIVVALEAINTAIEEIIDRISPEFSATGRHAKDLGSFAVFCGLLAWGILMLDTTVRLILG</sequence>
<keyword evidence="16 21" id="KW-1133">Transmembrane helix</keyword>
<keyword evidence="20 21" id="KW-1208">Phospholipid metabolism</keyword>
<evidence type="ECO:0000256" key="4">
    <source>
        <dbReference type="ARBA" id="ARBA00012133"/>
    </source>
</evidence>
<evidence type="ECO:0000256" key="9">
    <source>
        <dbReference type="ARBA" id="ARBA00022679"/>
    </source>
</evidence>
<comment type="function">
    <text evidence="21">Catalyzes the ATP-dependent phosphorylation of sn-l,2-diacylglycerol (DAG) to phosphatidic acid. Involved in the recycling of diacylglycerol produced as a by-product during membrane-derived oligosaccharide (MDO) biosynthesis.</text>
</comment>
<evidence type="ECO:0000256" key="21">
    <source>
        <dbReference type="RuleBase" id="RU363065"/>
    </source>
</evidence>
<accession>A0ABV8EG76</accession>
<comment type="similarity">
    <text evidence="3 21">Belongs to the bacterial diacylglycerol kinase family.</text>
</comment>
<keyword evidence="14 21" id="KW-0067">ATP-binding</keyword>
<dbReference type="Proteomes" id="UP001595697">
    <property type="component" value="Unassembled WGS sequence"/>
</dbReference>
<evidence type="ECO:0000256" key="11">
    <source>
        <dbReference type="ARBA" id="ARBA00022723"/>
    </source>
</evidence>
<keyword evidence="23" id="KW-1185">Reference proteome</keyword>
<keyword evidence="17 21" id="KW-0443">Lipid metabolism</keyword>
<keyword evidence="18 21" id="KW-0472">Membrane</keyword>
<evidence type="ECO:0000313" key="22">
    <source>
        <dbReference type="EMBL" id="MFC3970416.1"/>
    </source>
</evidence>
<evidence type="ECO:0000256" key="16">
    <source>
        <dbReference type="ARBA" id="ARBA00022989"/>
    </source>
</evidence>
<dbReference type="InterPro" id="IPR033718">
    <property type="entry name" value="DAGK_prok"/>
</dbReference>
<comment type="subcellular location">
    <subcellularLocation>
        <location evidence="2 21">Cell inner membrane</location>
        <topology evidence="2 21">Multi-pass membrane protein</topology>
    </subcellularLocation>
</comment>
<name>A0ABV8EG76_9HYPH</name>
<evidence type="ECO:0000256" key="10">
    <source>
        <dbReference type="ARBA" id="ARBA00022692"/>
    </source>
</evidence>
<dbReference type="EC" id="2.7.1.107" evidence="4 21"/>
<evidence type="ECO:0000256" key="20">
    <source>
        <dbReference type="ARBA" id="ARBA00023264"/>
    </source>
</evidence>
<evidence type="ECO:0000256" key="6">
    <source>
        <dbReference type="ARBA" id="ARBA00022475"/>
    </source>
</evidence>
<dbReference type="InterPro" id="IPR036945">
    <property type="entry name" value="DAGK_sf"/>
</dbReference>
<comment type="caution">
    <text evidence="22">The sequence shown here is derived from an EMBL/GenBank/DDBJ whole genome shotgun (WGS) entry which is preliminary data.</text>
</comment>
<evidence type="ECO:0000256" key="14">
    <source>
        <dbReference type="ARBA" id="ARBA00022840"/>
    </source>
</evidence>
<keyword evidence="19" id="KW-0594">Phospholipid biosynthesis</keyword>
<evidence type="ECO:0000256" key="2">
    <source>
        <dbReference type="ARBA" id="ARBA00004429"/>
    </source>
</evidence>
<protein>
    <recommendedName>
        <fullName evidence="5 21">Diacylglycerol kinase</fullName>
        <ecNumber evidence="4 21">2.7.1.107</ecNumber>
    </recommendedName>
</protein>
<evidence type="ECO:0000256" key="3">
    <source>
        <dbReference type="ARBA" id="ARBA00005967"/>
    </source>
</evidence>
<dbReference type="RefSeq" id="WP_247262890.1">
    <property type="nucleotide sequence ID" value="NZ_JALJQZ010000091.1"/>
</dbReference>
<evidence type="ECO:0000256" key="8">
    <source>
        <dbReference type="ARBA" id="ARBA00022519"/>
    </source>
</evidence>
<evidence type="ECO:0000256" key="13">
    <source>
        <dbReference type="ARBA" id="ARBA00022777"/>
    </source>
</evidence>
<dbReference type="PANTHER" id="PTHR34299">
    <property type="entry name" value="DIACYLGLYCEROL KINASE"/>
    <property type="match status" value="1"/>
</dbReference>